<accession>A0A1W6BYU5</accession>
<dbReference type="Proteomes" id="UP000192902">
    <property type="component" value="Chromosome"/>
</dbReference>
<dbReference type="KEGG" id="ccun:CCUN_1674"/>
<protein>
    <submittedName>
        <fullName evidence="1">Uncharacterized protein</fullName>
    </submittedName>
</protein>
<dbReference type="AlphaFoldDB" id="A0A1W6BYU5"/>
<gene>
    <name evidence="1" type="ORF">CCUN_1674</name>
</gene>
<dbReference type="EMBL" id="CP020867">
    <property type="protein sequence ID" value="ARJ57253.1"/>
    <property type="molecule type" value="Genomic_DNA"/>
</dbReference>
<dbReference type="OrthoDB" id="5360232at2"/>
<dbReference type="RefSeq" id="WP_027305519.1">
    <property type="nucleotide sequence ID" value="NZ_CP020867.1"/>
</dbReference>
<proteinExistence type="predicted"/>
<name>A0A1W6BYU5_9BACT</name>
<evidence type="ECO:0000313" key="1">
    <source>
        <dbReference type="EMBL" id="ARJ57253.1"/>
    </source>
</evidence>
<dbReference type="STRING" id="1121267.CCUN_1674"/>
<sequence length="230" mass="26737">MKKAFTLLEFTFSCVIFALLFVLISKTLKENYHFNLKISESHQMLLDLNQALLNTEKILSKCLKIQISPNALTCLLRDEENILDLDSNYKAYLMNSTLTLDNNTSLYSPKSQFLKILQNRKDLFKDDEKRLYVLVQDEVKTLQILSDKNVKADFVGIFLPLEARLDLILKNTKIEYELRPKFHNDSLKQSGILAQNVSVFEFQNRAGNLILKICMQKGTFNQCLQKRLYL</sequence>
<evidence type="ECO:0000313" key="2">
    <source>
        <dbReference type="Proteomes" id="UP000192902"/>
    </source>
</evidence>
<reference evidence="1 2" key="1">
    <citation type="submission" date="2017-04" db="EMBL/GenBank/DDBJ databases">
        <title>Complete genome sequence of the Campylobacter cuniculorum type strain LMG24588.</title>
        <authorList>
            <person name="Miller W.G."/>
            <person name="Yee E."/>
            <person name="Revez J."/>
            <person name="Bono J.L."/>
            <person name="Rossi M."/>
        </authorList>
    </citation>
    <scope>NUCLEOTIDE SEQUENCE [LARGE SCALE GENOMIC DNA]</scope>
    <source>
        <strain evidence="1 2">LMG 24588</strain>
    </source>
</reference>
<organism evidence="1 2">
    <name type="scientific">Campylobacter cuniculorum DSM 23162 = LMG 24588</name>
    <dbReference type="NCBI Taxonomy" id="1121267"/>
    <lineage>
        <taxon>Bacteria</taxon>
        <taxon>Pseudomonadati</taxon>
        <taxon>Campylobacterota</taxon>
        <taxon>Epsilonproteobacteria</taxon>
        <taxon>Campylobacterales</taxon>
        <taxon>Campylobacteraceae</taxon>
        <taxon>Campylobacter</taxon>
    </lineage>
</organism>
<dbReference type="eggNOG" id="ENOG5032HJS">
    <property type="taxonomic scope" value="Bacteria"/>
</dbReference>